<comment type="caution">
    <text evidence="4">The sequence shown here is derived from an EMBL/GenBank/DDBJ whole genome shotgun (WGS) entry which is preliminary data.</text>
</comment>
<keyword evidence="5" id="KW-1185">Reference proteome</keyword>
<gene>
    <name evidence="4" type="ORF">CROQUDRAFT_55555</name>
</gene>
<dbReference type="GO" id="GO:0045547">
    <property type="term" value="F:ditrans,polycis-polyprenyl diphosphate synthase [(2E,6E)-farnesyl diphosphate specific] activity"/>
    <property type="evidence" value="ECO:0007669"/>
    <property type="project" value="TreeGrafter"/>
</dbReference>
<organism evidence="4 5">
    <name type="scientific">Cronartium quercuum f. sp. fusiforme G11</name>
    <dbReference type="NCBI Taxonomy" id="708437"/>
    <lineage>
        <taxon>Eukaryota</taxon>
        <taxon>Fungi</taxon>
        <taxon>Dikarya</taxon>
        <taxon>Basidiomycota</taxon>
        <taxon>Pucciniomycotina</taxon>
        <taxon>Pucciniomycetes</taxon>
        <taxon>Pucciniales</taxon>
        <taxon>Coleosporiaceae</taxon>
        <taxon>Cronartium</taxon>
    </lineage>
</organism>
<dbReference type="OrthoDB" id="2498258at2759"/>
<dbReference type="AlphaFoldDB" id="A0A9P6T4V3"/>
<dbReference type="PANTHER" id="PTHR10291:SF43">
    <property type="entry name" value="DEHYDRODOLICHYL DIPHOSPHATE SYNTHASE COMPLEX SUBUNIT DHDDS"/>
    <property type="match status" value="1"/>
</dbReference>
<name>A0A9P6T4V3_9BASI</name>
<sequence>LELLLRLGVEHVTVYAFAIQNNKRGPIEVKQLMEMGKDKMRQVCERGELFDRFGIRMRMVGRIDLLPQDVQDLVHKVEALTAHNTRGTINVAFSYASLEEISSSIKKSVRETIEKGQPSSSIDIDTLANNLYTTHTPPLDMLIRSSGVNRISDFFLWQLILNSSKYVNVLNDSKHDQSLKESNSKRDTIPGAKYHIVPTYWPDFGMWDMVPIIVEWQADEIIQRLMNAIGLKSPPIIN</sequence>
<dbReference type="GO" id="GO:0016020">
    <property type="term" value="C:membrane"/>
    <property type="evidence" value="ECO:0007669"/>
    <property type="project" value="TreeGrafter"/>
</dbReference>
<dbReference type="GO" id="GO:1904423">
    <property type="term" value="C:dehydrodolichyl diphosphate synthase complex"/>
    <property type="evidence" value="ECO:0007669"/>
    <property type="project" value="TreeGrafter"/>
</dbReference>
<feature type="non-terminal residue" evidence="4">
    <location>
        <position position="1"/>
    </location>
</feature>
<keyword evidence="2 3" id="KW-0808">Transferase</keyword>
<dbReference type="InterPro" id="IPR001441">
    <property type="entry name" value="UPP_synth-like"/>
</dbReference>
<evidence type="ECO:0000313" key="4">
    <source>
        <dbReference type="EMBL" id="KAG0138861.1"/>
    </source>
</evidence>
<evidence type="ECO:0000256" key="2">
    <source>
        <dbReference type="ARBA" id="ARBA00022679"/>
    </source>
</evidence>
<proteinExistence type="inferred from homology"/>
<evidence type="ECO:0000256" key="1">
    <source>
        <dbReference type="ARBA" id="ARBA00005432"/>
    </source>
</evidence>
<dbReference type="NCBIfam" id="TIGR00055">
    <property type="entry name" value="uppS"/>
    <property type="match status" value="1"/>
</dbReference>
<dbReference type="CDD" id="cd00475">
    <property type="entry name" value="Cis_IPPS"/>
    <property type="match status" value="1"/>
</dbReference>
<dbReference type="GO" id="GO:0005811">
    <property type="term" value="C:lipid droplet"/>
    <property type="evidence" value="ECO:0007669"/>
    <property type="project" value="TreeGrafter"/>
</dbReference>
<dbReference type="PROSITE" id="PS01066">
    <property type="entry name" value="UPP_SYNTHASE"/>
    <property type="match status" value="1"/>
</dbReference>
<dbReference type="EC" id="2.5.1.-" evidence="3"/>
<dbReference type="Gene3D" id="3.40.1180.10">
    <property type="entry name" value="Decaprenyl diphosphate synthase-like"/>
    <property type="match status" value="1"/>
</dbReference>
<reference evidence="4" key="1">
    <citation type="submission" date="2013-11" db="EMBL/GenBank/DDBJ databases">
        <title>Genome sequence of the fusiform rust pathogen reveals effectors for host alternation and coevolution with pine.</title>
        <authorList>
            <consortium name="DOE Joint Genome Institute"/>
            <person name="Smith K."/>
            <person name="Pendleton A."/>
            <person name="Kubisiak T."/>
            <person name="Anderson C."/>
            <person name="Salamov A."/>
            <person name="Aerts A."/>
            <person name="Riley R."/>
            <person name="Clum A."/>
            <person name="Lindquist E."/>
            <person name="Ence D."/>
            <person name="Campbell M."/>
            <person name="Kronenberg Z."/>
            <person name="Feau N."/>
            <person name="Dhillon B."/>
            <person name="Hamelin R."/>
            <person name="Burleigh J."/>
            <person name="Smith J."/>
            <person name="Yandell M."/>
            <person name="Nelson C."/>
            <person name="Grigoriev I."/>
            <person name="Davis J."/>
        </authorList>
    </citation>
    <scope>NUCLEOTIDE SEQUENCE</scope>
    <source>
        <strain evidence="4">G11</strain>
    </source>
</reference>
<dbReference type="InterPro" id="IPR036424">
    <property type="entry name" value="UPP_synth-like_sf"/>
</dbReference>
<dbReference type="GO" id="GO:0005783">
    <property type="term" value="C:endoplasmic reticulum"/>
    <property type="evidence" value="ECO:0007669"/>
    <property type="project" value="TreeGrafter"/>
</dbReference>
<dbReference type="EMBL" id="MU168390">
    <property type="protein sequence ID" value="KAG0138861.1"/>
    <property type="molecule type" value="Genomic_DNA"/>
</dbReference>
<protein>
    <recommendedName>
        <fullName evidence="3">Alkyl transferase</fullName>
        <ecNumber evidence="3">2.5.1.-</ecNumber>
    </recommendedName>
</protein>
<dbReference type="PANTHER" id="PTHR10291">
    <property type="entry name" value="DEHYDRODOLICHYL DIPHOSPHATE SYNTHASE FAMILY MEMBER"/>
    <property type="match status" value="1"/>
</dbReference>
<dbReference type="Proteomes" id="UP000886653">
    <property type="component" value="Unassembled WGS sequence"/>
</dbReference>
<evidence type="ECO:0000313" key="5">
    <source>
        <dbReference type="Proteomes" id="UP000886653"/>
    </source>
</evidence>
<dbReference type="GO" id="GO:0016094">
    <property type="term" value="P:polyprenol biosynthetic process"/>
    <property type="evidence" value="ECO:0007669"/>
    <property type="project" value="TreeGrafter"/>
</dbReference>
<comment type="similarity">
    <text evidence="1 3">Belongs to the UPP synthase family.</text>
</comment>
<dbReference type="InterPro" id="IPR018520">
    <property type="entry name" value="UPP_synth-like_CS"/>
</dbReference>
<accession>A0A9P6T4V3</accession>
<dbReference type="Pfam" id="PF01255">
    <property type="entry name" value="Prenyltransf"/>
    <property type="match status" value="1"/>
</dbReference>
<dbReference type="SUPFAM" id="SSF64005">
    <property type="entry name" value="Undecaprenyl diphosphate synthase"/>
    <property type="match status" value="1"/>
</dbReference>
<evidence type="ECO:0000256" key="3">
    <source>
        <dbReference type="RuleBase" id="RU363018"/>
    </source>
</evidence>